<gene>
    <name evidence="1" type="ORF">YZ36_08125</name>
</gene>
<feature type="non-terminal residue" evidence="1">
    <location>
        <position position="206"/>
    </location>
</feature>
<evidence type="ECO:0000313" key="2">
    <source>
        <dbReference type="Proteomes" id="UP000405656"/>
    </source>
</evidence>
<comment type="caution">
    <text evidence="1">The sequence shown here is derived from an EMBL/GenBank/DDBJ whole genome shotgun (WGS) entry which is preliminary data.</text>
</comment>
<dbReference type="EMBL" id="AACCWZ010000040">
    <property type="protein sequence ID" value="EAK0451919.1"/>
    <property type="molecule type" value="Genomic_DNA"/>
</dbReference>
<dbReference type="Gene3D" id="3.40.50.11820">
    <property type="match status" value="1"/>
</dbReference>
<protein>
    <submittedName>
        <fullName evidence="1">Capsular biosynthesis protein</fullName>
    </submittedName>
</protein>
<name>A0A825SJ43_CAMLA</name>
<proteinExistence type="predicted"/>
<organism evidence="1 2">
    <name type="scientific">Campylobacter lari</name>
    <dbReference type="NCBI Taxonomy" id="201"/>
    <lineage>
        <taxon>Bacteria</taxon>
        <taxon>Pseudomonadati</taxon>
        <taxon>Campylobacterota</taxon>
        <taxon>Epsilonproteobacteria</taxon>
        <taxon>Campylobacterales</taxon>
        <taxon>Campylobacteraceae</taxon>
        <taxon>Campylobacter</taxon>
    </lineage>
</organism>
<dbReference type="AlphaFoldDB" id="A0A825SJ43"/>
<feature type="non-terminal residue" evidence="1">
    <location>
        <position position="1"/>
    </location>
</feature>
<sequence>KNEKPPFQIAYIEDYDPYKEQILITYYTGDDKDIESIRIDNEIIYADYEKIVKYDFLDRVFCYQKRLWVHIPKNAKDRLDFTIDKEQVRITFNGKKYQSLFIQDIRKEFQKRLPKSNIWLLMDRDYEADDNAEHLYRHIMQNHPEQEIVFALRKESSDWKRLEKEGFNLVEFGSYEFERIAKKASKVISSHSDDYLMKYITPRQQF</sequence>
<dbReference type="Proteomes" id="UP000405656">
    <property type="component" value="Unassembled WGS sequence"/>
</dbReference>
<evidence type="ECO:0000313" key="1">
    <source>
        <dbReference type="EMBL" id="EAK0451919.1"/>
    </source>
</evidence>
<reference evidence="1 2" key="1">
    <citation type="submission" date="2018-05" db="EMBL/GenBank/DDBJ databases">
        <authorList>
            <consortium name="PulseNet: The National Subtyping Network for Foodborne Disease Surveillance"/>
            <person name="Tarr C.L."/>
            <person name="Trees E."/>
            <person name="Katz L.S."/>
            <person name="Carleton-Romer H.A."/>
            <person name="Stroika S."/>
            <person name="Kucerova Z."/>
            <person name="Roache K.F."/>
            <person name="Sabol A.L."/>
            <person name="Besser J."/>
            <person name="Gerner-Smidt P."/>
        </authorList>
    </citation>
    <scope>NUCLEOTIDE SEQUENCE [LARGE SCALE GENOMIC DNA]</scope>
    <source>
        <strain evidence="1 2">20110455</strain>
    </source>
</reference>
<dbReference type="InterPro" id="IPR043149">
    <property type="entry name" value="TagF_N"/>
</dbReference>
<accession>A0A825SJ43</accession>